<organism evidence="1 2">
    <name type="scientific">Inconstantimicrobium mannanitabidum</name>
    <dbReference type="NCBI Taxonomy" id="1604901"/>
    <lineage>
        <taxon>Bacteria</taxon>
        <taxon>Bacillati</taxon>
        <taxon>Bacillota</taxon>
        <taxon>Clostridia</taxon>
        <taxon>Eubacteriales</taxon>
        <taxon>Clostridiaceae</taxon>
        <taxon>Inconstantimicrobium</taxon>
    </lineage>
</organism>
<dbReference type="EMBL" id="BROD01000001">
    <property type="protein sequence ID" value="GKX67072.1"/>
    <property type="molecule type" value="Genomic_DNA"/>
</dbReference>
<protein>
    <submittedName>
        <fullName evidence="1">Uncharacterized protein</fullName>
    </submittedName>
</protein>
<comment type="caution">
    <text evidence="1">The sequence shown here is derived from an EMBL/GenBank/DDBJ whole genome shotgun (WGS) entry which is preliminary data.</text>
</comment>
<reference evidence="1" key="1">
    <citation type="journal article" date="2025" name="Int. J. Syst. Evol. Microbiol.">
        <title>Inconstantimicrobium mannanitabidum sp. nov., a novel member of the family Clostridiaceae isolated from anoxic soil under the treatment of reductive soil disinfestation.</title>
        <authorList>
            <person name="Ueki A."/>
            <person name="Tonouchi A."/>
            <person name="Honma S."/>
            <person name="Kaku N."/>
            <person name="Ueki K."/>
        </authorList>
    </citation>
    <scope>NUCLEOTIDE SEQUENCE</scope>
    <source>
        <strain evidence="1">TW13</strain>
    </source>
</reference>
<keyword evidence="2" id="KW-1185">Reference proteome</keyword>
<name>A0ACB5RCS2_9CLOT</name>
<evidence type="ECO:0000313" key="1">
    <source>
        <dbReference type="EMBL" id="GKX67072.1"/>
    </source>
</evidence>
<evidence type="ECO:0000313" key="2">
    <source>
        <dbReference type="Proteomes" id="UP001058074"/>
    </source>
</evidence>
<gene>
    <name evidence="1" type="ORF">rsdtw13_23300</name>
</gene>
<dbReference type="Proteomes" id="UP001058074">
    <property type="component" value="Unassembled WGS sequence"/>
</dbReference>
<sequence length="581" mass="66757">MENNRFLDLINVNWLKKMGESIYNAIGIPIGVIGANGDIIVEAGWQDICTKYHRVNPISCERCYISDKYISEHLKHKKYVEYKCLNNLWEAAIPIIIENEHIATVFFGQFFYEDEKVDIDVFRKQALEFGINEEEYLDALNKVPRFSKKKVEHIIEYYQVLVRTLVQSARRELEQKKSQKETEESKMYLDTIFNSVNDGIFINDIYGNIIDVNETAAAMFKYSRAEMIGKNANDILSRQSHNGKFDIAQLINEVKKINPLIVELVGKRSDTTEFNIELNLRVTKIGEDERAIVAVRNVTERKQLELALEHERLELEKLRTEFFANISHELRTPLNIILGSIQIGELMLEDEESIKHKEKVVKNLNIQKQNCFRLLRLINNLIDSTKLDAGYLDLNMVNCDIINVVEDITMSVAEYISNNNIKLIFDTDIEEKIIACDLDKIERILLNILSNCIKFTPDGGSISVNMYDGEEYVTIVIQDTGIGISDEKIGIIFDRFRQADRSFTRNHEGSGIGLSIVKSLVEMQGGTISAESKLGFGTKFIIKFPVRVLDNQENKENTGIVKNTINSHVERIKIEFSDIYK</sequence>
<accession>A0ACB5RCS2</accession>
<proteinExistence type="predicted"/>